<feature type="transmembrane region" description="Helical" evidence="1">
    <location>
        <begin position="73"/>
        <end position="92"/>
    </location>
</feature>
<feature type="transmembrane region" description="Helical" evidence="1">
    <location>
        <begin position="639"/>
        <end position="670"/>
    </location>
</feature>
<proteinExistence type="predicted"/>
<keyword evidence="1" id="KW-1133">Transmembrane helix</keyword>
<evidence type="ECO:0000259" key="2">
    <source>
        <dbReference type="Pfam" id="PF09925"/>
    </source>
</evidence>
<feature type="transmembrane region" description="Helical" evidence="1">
    <location>
        <begin position="45"/>
        <end position="67"/>
    </location>
</feature>
<accession>A0ABM5ZUL6</accession>
<dbReference type="GeneID" id="33059537"/>
<evidence type="ECO:0000313" key="4">
    <source>
        <dbReference type="EMBL" id="AMT95665.1"/>
    </source>
</evidence>
<feature type="transmembrane region" description="Helical" evidence="1">
    <location>
        <begin position="676"/>
        <end position="694"/>
    </location>
</feature>
<gene>
    <name evidence="4" type="ORF">A3K91_0024</name>
</gene>
<dbReference type="InterPro" id="IPR025513">
    <property type="entry name" value="DUF4401"/>
</dbReference>
<feature type="transmembrane region" description="Helical" evidence="1">
    <location>
        <begin position="104"/>
        <end position="124"/>
    </location>
</feature>
<feature type="transmembrane region" description="Helical" evidence="1">
    <location>
        <begin position="130"/>
        <end position="147"/>
    </location>
</feature>
<reference evidence="4 5" key="1">
    <citation type="submission" date="2016-03" db="EMBL/GenBank/DDBJ databases">
        <title>Genome sequencing of Psychrobacter alimentarius PAMC 27889.</title>
        <authorList>
            <person name="Lee J."/>
            <person name="Kim O.-S."/>
        </authorList>
    </citation>
    <scope>NUCLEOTIDE SEQUENCE [LARGE SCALE GENOMIC DNA]</scope>
    <source>
        <strain evidence="4 5">PAMC 27889</strain>
    </source>
</reference>
<dbReference type="EMBL" id="CP014945">
    <property type="protein sequence ID" value="AMT95665.1"/>
    <property type="molecule type" value="Genomic_DNA"/>
</dbReference>
<dbReference type="Pfam" id="PF09925">
    <property type="entry name" value="DUF2157"/>
    <property type="match status" value="1"/>
</dbReference>
<sequence>MNQPQRTTEHSLKHDTSPIERADDTAAHFDIYPTKQTWLAFFDKALLVIGSVALALALVFFIAYNWLDMGKMGKFALVEGALFITITLYVGLCVRRQFLLIRQLLLLIASIITGSLLALFGQTYQTGADTWQLFFVWALLITPWAVIARFPALWLLWLGLLNACLLSYLDVTGFLLNDNIYQGVIEIGALAVINFVALNLWLFFIDHKSPSQITSANADIDTPSPTAAHTQNQTRAGLHWSTYVVGLLSTYAITHLAIFTIFDNGNFTIPIVLLSLWVIWFGFMVWRFYQYRVDVLMLTYVSGSIIIVVMFWAGRFLLENTNSSGFLVLALLLVGMSSATVVWLRKAARLSHKRTATSDMVNESVEVNATDRSAIDGSAADKNGETSLSNSNDQEDTPWFVHVLFGFSGLLASLFFIGFLTLILESTGALDNAMMIGMIGLLLNACGFLLFKYEHRRHSMFLSSLAFMISVAGQSYVVYSLIESSISHPLNVWVFLLLQSALIFIVPSFMYRLIGSLVVFGCMVFLLGYYALPEISLGLLALIAIVSHLQRYRLLRRISARWHLASSEVIKAIGYASALMLLCISVYFIVDEYRYGFDNNDELFRYHYYWEQGLLTLASLYAAYLILKRYRVQWHSAVGLMTGSAVIVLGIVSTYVTGLLATSLIIIIAMANSKRTLLGIGVFALVCYVFWYYYQLNTSLLVKSVSVLVVGIVLLLLRWILIKRYSAHDLPASGARIQHNASQVDSEEPLS</sequence>
<dbReference type="InterPro" id="IPR018677">
    <property type="entry name" value="DUF2157"/>
</dbReference>
<feature type="transmembrane region" description="Helical" evidence="1">
    <location>
        <begin position="267"/>
        <end position="286"/>
    </location>
</feature>
<feature type="transmembrane region" description="Helical" evidence="1">
    <location>
        <begin position="187"/>
        <end position="205"/>
    </location>
</feature>
<dbReference type="RefSeq" id="WP_062843470.1">
    <property type="nucleotide sequence ID" value="NZ_CP014945.1"/>
</dbReference>
<feature type="transmembrane region" description="Helical" evidence="1">
    <location>
        <begin position="701"/>
        <end position="721"/>
    </location>
</feature>
<feature type="transmembrane region" description="Helical" evidence="1">
    <location>
        <begin position="298"/>
        <end position="318"/>
    </location>
</feature>
<evidence type="ECO:0000259" key="3">
    <source>
        <dbReference type="Pfam" id="PF14351"/>
    </source>
</evidence>
<feature type="transmembrane region" description="Helical" evidence="1">
    <location>
        <begin position="154"/>
        <end position="175"/>
    </location>
</feature>
<keyword evidence="1" id="KW-0812">Transmembrane</keyword>
<feature type="transmembrane region" description="Helical" evidence="1">
    <location>
        <begin position="240"/>
        <end position="261"/>
    </location>
</feature>
<feature type="transmembrane region" description="Helical" evidence="1">
    <location>
        <begin position="609"/>
        <end position="627"/>
    </location>
</feature>
<feature type="transmembrane region" description="Helical" evidence="1">
    <location>
        <begin position="435"/>
        <end position="453"/>
    </location>
</feature>
<evidence type="ECO:0000256" key="1">
    <source>
        <dbReference type="SAM" id="Phobius"/>
    </source>
</evidence>
<feature type="transmembrane region" description="Helical" evidence="1">
    <location>
        <begin position="324"/>
        <end position="344"/>
    </location>
</feature>
<dbReference type="Pfam" id="PF14351">
    <property type="entry name" value="DUF4401"/>
    <property type="match status" value="1"/>
</dbReference>
<feature type="domain" description="DUF4401" evidence="3">
    <location>
        <begin position="398"/>
        <end position="722"/>
    </location>
</feature>
<keyword evidence="1" id="KW-0472">Membrane</keyword>
<organism evidence="4 5">
    <name type="scientific">Psychrobacter alimentarius</name>
    <dbReference type="NCBI Taxonomy" id="261164"/>
    <lineage>
        <taxon>Bacteria</taxon>
        <taxon>Pseudomonadati</taxon>
        <taxon>Pseudomonadota</taxon>
        <taxon>Gammaproteobacteria</taxon>
        <taxon>Moraxellales</taxon>
        <taxon>Moraxellaceae</taxon>
        <taxon>Psychrobacter</taxon>
    </lineage>
</organism>
<keyword evidence="5" id="KW-1185">Reference proteome</keyword>
<dbReference type="Proteomes" id="UP000076104">
    <property type="component" value="Chromosome"/>
</dbReference>
<feature type="transmembrane region" description="Helical" evidence="1">
    <location>
        <begin position="399"/>
        <end position="423"/>
    </location>
</feature>
<feature type="transmembrane region" description="Helical" evidence="1">
    <location>
        <begin position="488"/>
        <end position="506"/>
    </location>
</feature>
<evidence type="ECO:0000313" key="5">
    <source>
        <dbReference type="Proteomes" id="UP000076104"/>
    </source>
</evidence>
<name>A0ABM5ZUL6_9GAMM</name>
<feature type="transmembrane region" description="Helical" evidence="1">
    <location>
        <begin position="535"/>
        <end position="552"/>
    </location>
</feature>
<protein>
    <submittedName>
        <fullName evidence="4">Membrane protein-like protein</fullName>
    </submittedName>
</protein>
<feature type="transmembrane region" description="Helical" evidence="1">
    <location>
        <begin position="572"/>
        <end position="589"/>
    </location>
</feature>
<feature type="domain" description="DUF2157" evidence="2">
    <location>
        <begin position="42"/>
        <end position="154"/>
    </location>
</feature>